<dbReference type="InterPro" id="IPR004360">
    <property type="entry name" value="Glyas_Fos-R_dOase_dom"/>
</dbReference>
<organism evidence="2 3">
    <name type="scientific">Sphingomonas sabuli</name>
    <dbReference type="NCBI Taxonomy" id="2764186"/>
    <lineage>
        <taxon>Bacteria</taxon>
        <taxon>Pseudomonadati</taxon>
        <taxon>Pseudomonadota</taxon>
        <taxon>Alphaproteobacteria</taxon>
        <taxon>Sphingomonadales</taxon>
        <taxon>Sphingomonadaceae</taxon>
        <taxon>Sphingomonas</taxon>
    </lineage>
</organism>
<feature type="domain" description="Glyoxalase/fosfomycin resistance/dioxygenase" evidence="1">
    <location>
        <begin position="10"/>
        <end position="116"/>
    </location>
</feature>
<evidence type="ECO:0000313" key="3">
    <source>
        <dbReference type="Proteomes" id="UP000515861"/>
    </source>
</evidence>
<keyword evidence="3" id="KW-1185">Reference proteome</keyword>
<dbReference type="InterPro" id="IPR029068">
    <property type="entry name" value="Glyas_Bleomycin-R_OHBP_Dase"/>
</dbReference>
<proteinExistence type="predicted"/>
<reference evidence="2 3" key="1">
    <citation type="submission" date="2020-08" db="EMBL/GenBank/DDBJ databases">
        <title>Sphingomonas sp. sand1-3 16S ribosomal RNA gene Genome sequencing and assembly.</title>
        <authorList>
            <person name="Kang M."/>
        </authorList>
    </citation>
    <scope>NUCLEOTIDE SEQUENCE [LARGE SCALE GENOMIC DNA]</scope>
    <source>
        <strain evidence="3">sand1-3</strain>
    </source>
</reference>
<dbReference type="AlphaFoldDB" id="A0A7G9L3N8"/>
<evidence type="ECO:0000313" key="2">
    <source>
        <dbReference type="EMBL" id="QNM83237.1"/>
    </source>
</evidence>
<protein>
    <submittedName>
        <fullName evidence="2">VOC family protein</fullName>
    </submittedName>
</protein>
<dbReference type="Gene3D" id="3.10.180.10">
    <property type="entry name" value="2,3-Dihydroxybiphenyl 1,2-Dioxygenase, domain 1"/>
    <property type="match status" value="1"/>
</dbReference>
<name>A0A7G9L3N8_9SPHN</name>
<dbReference type="KEGG" id="ssau:H8M03_02485"/>
<sequence length="123" mass="13663">MTAVVSMKTKIVTPRVEATRDWYRDLFGLTVLEEWNEPNDCGCILGLHGTAGEATLEIYHGCRDYDFSGVGLQFRVEDVDAFAVPADDRFRARGPVSRPWGSRYLFLSDPNGISIVVFSGSSL</sequence>
<evidence type="ECO:0000259" key="1">
    <source>
        <dbReference type="Pfam" id="PF00903"/>
    </source>
</evidence>
<dbReference type="SUPFAM" id="SSF54593">
    <property type="entry name" value="Glyoxalase/Bleomycin resistance protein/Dihydroxybiphenyl dioxygenase"/>
    <property type="match status" value="1"/>
</dbReference>
<dbReference type="Pfam" id="PF00903">
    <property type="entry name" value="Glyoxalase"/>
    <property type="match status" value="1"/>
</dbReference>
<dbReference type="Proteomes" id="UP000515861">
    <property type="component" value="Chromosome"/>
</dbReference>
<dbReference type="EMBL" id="CP060697">
    <property type="protein sequence ID" value="QNM83237.1"/>
    <property type="molecule type" value="Genomic_DNA"/>
</dbReference>
<gene>
    <name evidence="2" type="ORF">H8M03_02485</name>
</gene>
<dbReference type="CDD" id="cd06587">
    <property type="entry name" value="VOC"/>
    <property type="match status" value="1"/>
</dbReference>
<accession>A0A7G9L3N8</accession>
<dbReference type="RefSeq" id="WP_187480192.1">
    <property type="nucleotide sequence ID" value="NZ_CP060697.1"/>
</dbReference>